<keyword evidence="5" id="KW-1185">Reference proteome</keyword>
<dbReference type="AlphaFoldDB" id="A0A8J6HHZ4"/>
<dbReference type="PANTHER" id="PTHR24366:SF96">
    <property type="entry name" value="LEUCINE RICH REPEAT CONTAINING 53"/>
    <property type="match status" value="1"/>
</dbReference>
<keyword evidence="3" id="KW-1133">Transmembrane helix</keyword>
<dbReference type="Proteomes" id="UP000719412">
    <property type="component" value="Unassembled WGS sequence"/>
</dbReference>
<dbReference type="InterPro" id="IPR003591">
    <property type="entry name" value="Leu-rich_rpt_typical-subtyp"/>
</dbReference>
<organism evidence="4 5">
    <name type="scientific">Tenebrio molitor</name>
    <name type="common">Yellow mealworm beetle</name>
    <dbReference type="NCBI Taxonomy" id="7067"/>
    <lineage>
        <taxon>Eukaryota</taxon>
        <taxon>Metazoa</taxon>
        <taxon>Ecdysozoa</taxon>
        <taxon>Arthropoda</taxon>
        <taxon>Hexapoda</taxon>
        <taxon>Insecta</taxon>
        <taxon>Pterygota</taxon>
        <taxon>Neoptera</taxon>
        <taxon>Endopterygota</taxon>
        <taxon>Coleoptera</taxon>
        <taxon>Polyphaga</taxon>
        <taxon>Cucujiformia</taxon>
        <taxon>Tenebrionidae</taxon>
        <taxon>Tenebrio</taxon>
    </lineage>
</organism>
<dbReference type="InterPro" id="IPR032675">
    <property type="entry name" value="LRR_dom_sf"/>
</dbReference>
<protein>
    <submittedName>
        <fullName evidence="4">Uncharacterized protein</fullName>
    </submittedName>
</protein>
<dbReference type="Gene3D" id="3.80.10.10">
    <property type="entry name" value="Ribonuclease Inhibitor"/>
    <property type="match status" value="2"/>
</dbReference>
<dbReference type="InterPro" id="IPR001611">
    <property type="entry name" value="Leu-rich_rpt"/>
</dbReference>
<evidence type="ECO:0000313" key="4">
    <source>
        <dbReference type="EMBL" id="KAH0815014.1"/>
    </source>
</evidence>
<reference evidence="4" key="1">
    <citation type="journal article" date="2020" name="J Insects Food Feed">
        <title>The yellow mealworm (Tenebrio molitor) genome: a resource for the emerging insects as food and feed industry.</title>
        <authorList>
            <person name="Eriksson T."/>
            <person name="Andere A."/>
            <person name="Kelstrup H."/>
            <person name="Emery V."/>
            <person name="Picard C."/>
        </authorList>
    </citation>
    <scope>NUCLEOTIDE SEQUENCE</scope>
    <source>
        <strain evidence="4">Stoneville</strain>
        <tissue evidence="4">Whole head</tissue>
    </source>
</reference>
<dbReference type="PANTHER" id="PTHR24366">
    <property type="entry name" value="IG(IMMUNOGLOBULIN) AND LRR(LEUCINE RICH REPEAT) DOMAINS"/>
    <property type="match status" value="1"/>
</dbReference>
<dbReference type="Pfam" id="PF13855">
    <property type="entry name" value="LRR_8"/>
    <property type="match status" value="2"/>
</dbReference>
<sequence>MFFDSIRQMRRGTSQLIIRESKGSVSRKFVDPGDTLTPLSTLHFQLNAYHGWDASPADVTFKCANIDWERVLHQTMQYFTFGVILLLFADGIYAKSFGWVFEGNATIATLIRKNATRLDLSNGNLLTINRRTFDDYQKLEELHIINSGVRSIQDGAFSALPQLRQLDLSRNFITEFTPQIFAPHNKLRKLLVADNLLTALDGFDVDQFPELALLDISNNQITRLPPNLLAKLQKGENFTLISESNPFDCTIERLLNDNLSSRFCNNELQHLPLSRKPPEASFVTCIFWISGSFWCGVIAGNVCMIKKLLWTNVATLKKDRGTQYESFSFLTVKEFFENPPREICKTPISSPPELNRSPLSSGANQMIRAKSPDCVSGDNGSSRKILTLTRENATRGNLSGGNLLTIGRETFGKYQQLEELNMINSGVGSIRDKAFYDLPQLRQVNVSKNFISRLSSEIFRPRSKLWKLAVADNLLSSVDDFDVGYFPELALFDISNNKIRYLPQSLLVKLQRDENFTLITTNNPWDCADGNWSRLLNEQYSKFCSTNTTETEDVAYYLPEMTIPKQATFPVCVFWMGGAFLSGILIGNLCFLKRMICRKKAVSMSDASTQYEYFSFTTKEVHWNPSPELRRTPTASEAEHYAKLMQK</sequence>
<reference evidence="4" key="2">
    <citation type="submission" date="2021-08" db="EMBL/GenBank/DDBJ databases">
        <authorList>
            <person name="Eriksson T."/>
        </authorList>
    </citation>
    <scope>NUCLEOTIDE SEQUENCE</scope>
    <source>
        <strain evidence="4">Stoneville</strain>
        <tissue evidence="4">Whole head</tissue>
    </source>
</reference>
<accession>A0A8J6HHZ4</accession>
<name>A0A8J6HHZ4_TENMO</name>
<keyword evidence="2" id="KW-0677">Repeat</keyword>
<evidence type="ECO:0000313" key="5">
    <source>
        <dbReference type="Proteomes" id="UP000719412"/>
    </source>
</evidence>
<proteinExistence type="predicted"/>
<gene>
    <name evidence="4" type="ORF">GEV33_007779</name>
</gene>
<dbReference type="SUPFAM" id="SSF52058">
    <property type="entry name" value="L domain-like"/>
    <property type="match status" value="1"/>
</dbReference>
<comment type="caution">
    <text evidence="4">The sequence shown here is derived from an EMBL/GenBank/DDBJ whole genome shotgun (WGS) entry which is preliminary data.</text>
</comment>
<keyword evidence="3" id="KW-0812">Transmembrane</keyword>
<dbReference type="EMBL" id="JABDTM020023668">
    <property type="protein sequence ID" value="KAH0815014.1"/>
    <property type="molecule type" value="Genomic_DNA"/>
</dbReference>
<dbReference type="Pfam" id="PF00560">
    <property type="entry name" value="LRR_1"/>
    <property type="match status" value="1"/>
</dbReference>
<keyword evidence="3" id="KW-0472">Membrane</keyword>
<feature type="transmembrane region" description="Helical" evidence="3">
    <location>
        <begin position="573"/>
        <end position="592"/>
    </location>
</feature>
<evidence type="ECO:0000256" key="3">
    <source>
        <dbReference type="SAM" id="Phobius"/>
    </source>
</evidence>
<keyword evidence="1" id="KW-0433">Leucine-rich repeat</keyword>
<dbReference type="PROSITE" id="PS51450">
    <property type="entry name" value="LRR"/>
    <property type="match status" value="2"/>
</dbReference>
<feature type="transmembrane region" description="Helical" evidence="3">
    <location>
        <begin position="78"/>
        <end position="101"/>
    </location>
</feature>
<evidence type="ECO:0000256" key="1">
    <source>
        <dbReference type="ARBA" id="ARBA00022614"/>
    </source>
</evidence>
<evidence type="ECO:0000256" key="2">
    <source>
        <dbReference type="ARBA" id="ARBA00022737"/>
    </source>
</evidence>
<dbReference type="SMART" id="SM00369">
    <property type="entry name" value="LRR_TYP"/>
    <property type="match status" value="4"/>
</dbReference>